<name>A0A2G5UUV0_9PELO</name>
<dbReference type="Proteomes" id="UP000230233">
    <property type="component" value="Chromosome II"/>
</dbReference>
<evidence type="ECO:0000256" key="1">
    <source>
        <dbReference type="SAM" id="MobiDB-lite"/>
    </source>
</evidence>
<protein>
    <submittedName>
        <fullName evidence="2">Uncharacterized protein</fullName>
    </submittedName>
</protein>
<dbReference type="EMBL" id="PDUG01000002">
    <property type="protein sequence ID" value="PIC43365.1"/>
    <property type="molecule type" value="Genomic_DNA"/>
</dbReference>
<evidence type="ECO:0000313" key="2">
    <source>
        <dbReference type="EMBL" id="PIC43365.1"/>
    </source>
</evidence>
<dbReference type="AlphaFoldDB" id="A0A2G5UUV0"/>
<sequence>MPTKISDSSINQNNQNSDALGSLEDGTGFEKIEMKERRNSVEKEEKCEKKVVQVVENEKFVKIAWKQGFLKLFGLKYL</sequence>
<proteinExistence type="predicted"/>
<organism evidence="2 3">
    <name type="scientific">Caenorhabditis nigoni</name>
    <dbReference type="NCBI Taxonomy" id="1611254"/>
    <lineage>
        <taxon>Eukaryota</taxon>
        <taxon>Metazoa</taxon>
        <taxon>Ecdysozoa</taxon>
        <taxon>Nematoda</taxon>
        <taxon>Chromadorea</taxon>
        <taxon>Rhabditida</taxon>
        <taxon>Rhabditina</taxon>
        <taxon>Rhabditomorpha</taxon>
        <taxon>Rhabditoidea</taxon>
        <taxon>Rhabditidae</taxon>
        <taxon>Peloderinae</taxon>
        <taxon>Caenorhabditis</taxon>
    </lineage>
</organism>
<evidence type="ECO:0000313" key="3">
    <source>
        <dbReference type="Proteomes" id="UP000230233"/>
    </source>
</evidence>
<reference evidence="3" key="1">
    <citation type="submission" date="2017-10" db="EMBL/GenBank/DDBJ databases">
        <title>Rapid genome shrinkage in a self-fertile nematode reveals novel sperm competition proteins.</title>
        <authorList>
            <person name="Yin D."/>
            <person name="Schwarz E.M."/>
            <person name="Thomas C.G."/>
            <person name="Felde R.L."/>
            <person name="Korf I.F."/>
            <person name="Cutter A.D."/>
            <person name="Schartner C.M."/>
            <person name="Ralston E.J."/>
            <person name="Meyer B.J."/>
            <person name="Haag E.S."/>
        </authorList>
    </citation>
    <scope>NUCLEOTIDE SEQUENCE [LARGE SCALE GENOMIC DNA]</scope>
    <source>
        <strain evidence="3">JU1422</strain>
    </source>
</reference>
<gene>
    <name evidence="2" type="primary">Cnig_chr_II.g4137</name>
    <name evidence="2" type="ORF">B9Z55_004137</name>
</gene>
<feature type="region of interest" description="Disordered" evidence="1">
    <location>
        <begin position="1"/>
        <end position="30"/>
    </location>
</feature>
<comment type="caution">
    <text evidence="2">The sequence shown here is derived from an EMBL/GenBank/DDBJ whole genome shotgun (WGS) entry which is preliminary data.</text>
</comment>
<feature type="compositionally biased region" description="Low complexity" evidence="1">
    <location>
        <begin position="1"/>
        <end position="18"/>
    </location>
</feature>
<keyword evidence="3" id="KW-1185">Reference proteome</keyword>
<accession>A0A2G5UUV0</accession>